<accession>A0A285I7Y6</accession>
<name>A0A285I7Y6_9ACTN</name>
<sequence>MSRISRALVAPIGLLLLLAGAACGADDEDLGTGKCRFVSATEMAEATGLPEVKPVETHGGCSYLYDPDAVVPAMYTDLKAIGKDYEPMPPAISFQFDGPGAADWPAGGGTPVENVGDSAFWTESEHALVVRSAEGTARISVEQAGLPRTDDLTRIAVKAYGFGAGRLKDAAGG</sequence>
<protein>
    <recommendedName>
        <fullName evidence="4">DUF3558 domain-containing protein</fullName>
    </recommendedName>
</protein>
<dbReference type="AlphaFoldDB" id="A0A285I7Y6"/>
<gene>
    <name evidence="2" type="ORF">SAMN05421748_10727</name>
</gene>
<proteinExistence type="predicted"/>
<evidence type="ECO:0000313" key="2">
    <source>
        <dbReference type="EMBL" id="SNY44089.1"/>
    </source>
</evidence>
<dbReference type="Proteomes" id="UP000219612">
    <property type="component" value="Unassembled WGS sequence"/>
</dbReference>
<dbReference type="RefSeq" id="WP_097321226.1">
    <property type="nucleotide sequence ID" value="NZ_OBDY01000007.1"/>
</dbReference>
<evidence type="ECO:0000256" key="1">
    <source>
        <dbReference type="SAM" id="SignalP"/>
    </source>
</evidence>
<keyword evidence="1" id="KW-0732">Signal</keyword>
<feature type="signal peptide" evidence="1">
    <location>
        <begin position="1"/>
        <end position="24"/>
    </location>
</feature>
<reference evidence="2 3" key="1">
    <citation type="submission" date="2017-09" db="EMBL/GenBank/DDBJ databases">
        <authorList>
            <person name="Ehlers B."/>
            <person name="Leendertz F.H."/>
        </authorList>
    </citation>
    <scope>NUCLEOTIDE SEQUENCE [LARGE SCALE GENOMIC DNA]</scope>
    <source>
        <strain evidence="2 3">CGMCC 4.6857</strain>
    </source>
</reference>
<dbReference type="EMBL" id="OBDY01000007">
    <property type="protein sequence ID" value="SNY44089.1"/>
    <property type="molecule type" value="Genomic_DNA"/>
</dbReference>
<feature type="chain" id="PRO_5012786613" description="DUF3558 domain-containing protein" evidence="1">
    <location>
        <begin position="25"/>
        <end position="173"/>
    </location>
</feature>
<evidence type="ECO:0000313" key="3">
    <source>
        <dbReference type="Proteomes" id="UP000219612"/>
    </source>
</evidence>
<keyword evidence="3" id="KW-1185">Reference proteome</keyword>
<evidence type="ECO:0008006" key="4">
    <source>
        <dbReference type="Google" id="ProtNLM"/>
    </source>
</evidence>
<organism evidence="2 3">
    <name type="scientific">Paractinoplanes atraurantiacus</name>
    <dbReference type="NCBI Taxonomy" id="1036182"/>
    <lineage>
        <taxon>Bacteria</taxon>
        <taxon>Bacillati</taxon>
        <taxon>Actinomycetota</taxon>
        <taxon>Actinomycetes</taxon>
        <taxon>Micromonosporales</taxon>
        <taxon>Micromonosporaceae</taxon>
        <taxon>Paractinoplanes</taxon>
    </lineage>
</organism>
<dbReference type="PROSITE" id="PS51257">
    <property type="entry name" value="PROKAR_LIPOPROTEIN"/>
    <property type="match status" value="1"/>
</dbReference>